<feature type="non-terminal residue" evidence="3">
    <location>
        <position position="1"/>
    </location>
</feature>
<reference evidence="3" key="2">
    <citation type="submission" date="2025-08" db="UniProtKB">
        <authorList>
            <consortium name="RefSeq"/>
        </authorList>
    </citation>
    <scope>IDENTIFICATION</scope>
    <source>
        <tissue evidence="3">Leaf</tissue>
    </source>
</reference>
<reference evidence="2" key="1">
    <citation type="journal article" date="2013" name="Genome Biol.">
        <title>Reference genomes and transcriptomes of Nicotiana sylvestris and Nicotiana tomentosiformis.</title>
        <authorList>
            <person name="Sierro N."/>
            <person name="Battey J.N."/>
            <person name="Ouadi S."/>
            <person name="Bovet L."/>
            <person name="Goepfert S."/>
            <person name="Bakaher N."/>
            <person name="Peitsch M.C."/>
            <person name="Ivanov N.V."/>
        </authorList>
    </citation>
    <scope>NUCLEOTIDE SEQUENCE [LARGE SCALE GENOMIC DNA]</scope>
</reference>
<evidence type="ECO:0000256" key="1">
    <source>
        <dbReference type="SAM" id="MobiDB-lite"/>
    </source>
</evidence>
<feature type="compositionally biased region" description="Polar residues" evidence="1">
    <location>
        <begin position="26"/>
        <end position="36"/>
    </location>
</feature>
<protein>
    <submittedName>
        <fullName evidence="3">Uncharacterized protein LOC104235371</fullName>
    </submittedName>
</protein>
<keyword evidence="2" id="KW-1185">Reference proteome</keyword>
<feature type="region of interest" description="Disordered" evidence="1">
    <location>
        <begin position="1"/>
        <end position="36"/>
    </location>
</feature>
<feature type="compositionally biased region" description="Basic residues" evidence="1">
    <location>
        <begin position="1"/>
        <end position="13"/>
    </location>
</feature>
<organism evidence="2 3">
    <name type="scientific">Nicotiana sylvestris</name>
    <name type="common">Wood tobacco</name>
    <name type="synonym">South American tobacco</name>
    <dbReference type="NCBI Taxonomy" id="4096"/>
    <lineage>
        <taxon>Eukaryota</taxon>
        <taxon>Viridiplantae</taxon>
        <taxon>Streptophyta</taxon>
        <taxon>Embryophyta</taxon>
        <taxon>Tracheophyta</taxon>
        <taxon>Spermatophyta</taxon>
        <taxon>Magnoliopsida</taxon>
        <taxon>eudicotyledons</taxon>
        <taxon>Gunneridae</taxon>
        <taxon>Pentapetalae</taxon>
        <taxon>asterids</taxon>
        <taxon>lamiids</taxon>
        <taxon>Solanales</taxon>
        <taxon>Solanaceae</taxon>
        <taxon>Nicotianoideae</taxon>
        <taxon>Nicotianeae</taxon>
        <taxon>Nicotiana</taxon>
    </lineage>
</organism>
<dbReference type="RefSeq" id="XP_009787412.1">
    <property type="nucleotide sequence ID" value="XM_009789110.1"/>
</dbReference>
<proteinExistence type="predicted"/>
<gene>
    <name evidence="3" type="primary">LOC104235371</name>
</gene>
<feature type="non-terminal residue" evidence="3">
    <location>
        <position position="36"/>
    </location>
</feature>
<sequence>RRPNNPAQPHRRPPTLPVPASPASRPKTTSLSPPPS</sequence>
<evidence type="ECO:0000313" key="3">
    <source>
        <dbReference type="RefSeq" id="XP_009787412.1"/>
    </source>
</evidence>
<evidence type="ECO:0000313" key="2">
    <source>
        <dbReference type="Proteomes" id="UP000189701"/>
    </source>
</evidence>
<dbReference type="Proteomes" id="UP000189701">
    <property type="component" value="Unplaced"/>
</dbReference>
<accession>A0A1U7X5N3</accession>
<dbReference type="AlphaFoldDB" id="A0A1U7X5N3"/>
<name>A0A1U7X5N3_NICSY</name>